<feature type="domain" description="Fibronectin type-III" evidence="8">
    <location>
        <begin position="481"/>
        <end position="581"/>
    </location>
</feature>
<dbReference type="InterPro" id="IPR036179">
    <property type="entry name" value="Ig-like_dom_sf"/>
</dbReference>
<dbReference type="Pfam" id="PF07679">
    <property type="entry name" value="I-set"/>
    <property type="match status" value="1"/>
</dbReference>
<dbReference type="InterPro" id="IPR051170">
    <property type="entry name" value="Neural/epithelial_adhesion"/>
</dbReference>
<evidence type="ECO:0000256" key="5">
    <source>
        <dbReference type="SAM" id="MobiDB-lite"/>
    </source>
</evidence>
<dbReference type="SUPFAM" id="SSF48726">
    <property type="entry name" value="Immunoglobulin"/>
    <property type="match status" value="3"/>
</dbReference>
<feature type="region of interest" description="Disordered" evidence="5">
    <location>
        <begin position="637"/>
        <end position="683"/>
    </location>
</feature>
<keyword evidence="6" id="KW-1133">Transmembrane helix</keyword>
<accession>A0A0R3S662</accession>
<dbReference type="InterPro" id="IPR036116">
    <property type="entry name" value="FN3_sf"/>
</dbReference>
<evidence type="ECO:0000256" key="3">
    <source>
        <dbReference type="ARBA" id="ARBA00023157"/>
    </source>
</evidence>
<keyword evidence="9" id="KW-1185">Reference proteome</keyword>
<sequence>MPTGGPRNYEFKDGNQILVIPKYDSSLDDGHYTCSAAQFYSFETVTINVTGYARPKITILDGSEATYGVEGRDFVIRCQAVGRPKPHYQWIKYADGDEEIVVPSEKYDMNDGTLIIRDLIPADRGTYSCIAKNALDEARLDFNLTVFSKPRLKLMKNLTITRGDTVKLVCEFSGDGYLKAKWLHLGQEWPSRSINQAEQRISNFNLTSLNKYNTGAGKSFSASNSAAEDNHITVNEGNGIIVLTLSTVDEDDAGQYQCVAENEAGTDQGSIFLSIIHAARIVDHSGTKRALKGAVAMIHCGASAVPEPTWTWTGPSGIIYADGSKYILDTRAVTTTLTVRDVSQQDFGKYTCMADNGIGPPDYAELRLIEILPPVTPTKLNCHEHGYPNFGICTIGELKNSSPGKLPSNITFYVIPEDKTNRDNDKMNALNVTFEFDGEYEFKFRNLKPKSRYKIRAQAINEAGVSELSAPDIIETTDPWAPDAPTDIHYDCTKACKMVWNEPNNRGSPIIAYKLILKEIAHSEMKHYSAESFELNLGADDLKVDLSFLKPLTTYEVKLIAVNDVGNSNAHSIVLNTSEYVEGGRRDDNSNWLAILLLIILLLVLLAVIMDAMCCLKQHRGFLALISSAFFGSDQEEHGNKSKNGLQNDKTENNRLLVDERNSSPVALNHGEKCRNGPHSTPV</sequence>
<dbReference type="PROSITE" id="PS50853">
    <property type="entry name" value="FN3"/>
    <property type="match status" value="2"/>
</dbReference>
<dbReference type="Gene3D" id="2.60.40.10">
    <property type="entry name" value="Immunoglobulins"/>
    <property type="match status" value="5"/>
</dbReference>
<dbReference type="PANTHER" id="PTHR12231">
    <property type="entry name" value="CTX-RELATED TYPE I TRANSMEMBRANE PROTEIN"/>
    <property type="match status" value="1"/>
</dbReference>
<feature type="domain" description="Ig-like" evidence="7">
    <location>
        <begin position="279"/>
        <end position="370"/>
    </location>
</feature>
<dbReference type="InterPro" id="IPR003961">
    <property type="entry name" value="FN3_dom"/>
</dbReference>
<evidence type="ECO:0000259" key="7">
    <source>
        <dbReference type="PROSITE" id="PS50835"/>
    </source>
</evidence>
<keyword evidence="6" id="KW-0812">Transmembrane</keyword>
<dbReference type="InterPro" id="IPR003598">
    <property type="entry name" value="Ig_sub2"/>
</dbReference>
<evidence type="ECO:0000256" key="1">
    <source>
        <dbReference type="ARBA" id="ARBA00022729"/>
    </source>
</evidence>
<proteinExistence type="predicted"/>
<evidence type="ECO:0000259" key="8">
    <source>
        <dbReference type="PROSITE" id="PS50853"/>
    </source>
</evidence>
<dbReference type="AlphaFoldDB" id="A0A0R3S662"/>
<feature type="transmembrane region" description="Helical" evidence="6">
    <location>
        <begin position="592"/>
        <end position="610"/>
    </location>
</feature>
<reference evidence="10" key="1">
    <citation type="submission" date="2017-02" db="UniProtKB">
        <authorList>
            <consortium name="WormBaseParasite"/>
        </authorList>
    </citation>
    <scope>IDENTIFICATION</scope>
</reference>
<dbReference type="SUPFAM" id="SSF49265">
    <property type="entry name" value="Fibronectin type III"/>
    <property type="match status" value="1"/>
</dbReference>
<evidence type="ECO:0000256" key="4">
    <source>
        <dbReference type="ARBA" id="ARBA00023319"/>
    </source>
</evidence>
<dbReference type="WBParaSite" id="EEL_0001028401-mRNA-1">
    <property type="protein sequence ID" value="EEL_0001028401-mRNA-1"/>
    <property type="gene ID" value="EEL_0001028401"/>
</dbReference>
<name>A0A0R3S662_9BILA</name>
<dbReference type="Proteomes" id="UP000050640">
    <property type="component" value="Unplaced"/>
</dbReference>
<dbReference type="SMART" id="SM00060">
    <property type="entry name" value="FN3"/>
    <property type="match status" value="2"/>
</dbReference>
<dbReference type="CDD" id="cd00063">
    <property type="entry name" value="FN3"/>
    <property type="match status" value="2"/>
</dbReference>
<evidence type="ECO:0000256" key="6">
    <source>
        <dbReference type="SAM" id="Phobius"/>
    </source>
</evidence>
<keyword evidence="3" id="KW-1015">Disulfide bond</keyword>
<keyword evidence="1" id="KW-0732">Signal</keyword>
<dbReference type="Pfam" id="PF13927">
    <property type="entry name" value="Ig_3"/>
    <property type="match status" value="2"/>
</dbReference>
<keyword evidence="2" id="KW-0677">Repeat</keyword>
<feature type="compositionally biased region" description="Basic and acidic residues" evidence="5">
    <location>
        <begin position="649"/>
        <end position="662"/>
    </location>
</feature>
<protein>
    <submittedName>
        <fullName evidence="10">Fasciclin-2</fullName>
    </submittedName>
</protein>
<dbReference type="InterPro" id="IPR013783">
    <property type="entry name" value="Ig-like_fold"/>
</dbReference>
<dbReference type="PROSITE" id="PS50835">
    <property type="entry name" value="IG_LIKE"/>
    <property type="match status" value="3"/>
</dbReference>
<evidence type="ECO:0000313" key="9">
    <source>
        <dbReference type="Proteomes" id="UP000050640"/>
    </source>
</evidence>
<dbReference type="InterPro" id="IPR007110">
    <property type="entry name" value="Ig-like_dom"/>
</dbReference>
<dbReference type="PANTHER" id="PTHR12231:SF253">
    <property type="entry name" value="DPR-INTERACTING PROTEIN ETA, ISOFORM B-RELATED"/>
    <property type="match status" value="1"/>
</dbReference>
<feature type="domain" description="Ig-like" evidence="7">
    <location>
        <begin position="55"/>
        <end position="145"/>
    </location>
</feature>
<keyword evidence="4" id="KW-0393">Immunoglobulin domain</keyword>
<dbReference type="STRING" id="1147741.A0A0R3S662"/>
<dbReference type="InterPro" id="IPR013098">
    <property type="entry name" value="Ig_I-set"/>
</dbReference>
<feature type="domain" description="Ig-like" evidence="7">
    <location>
        <begin position="150"/>
        <end position="274"/>
    </location>
</feature>
<keyword evidence="6" id="KW-0472">Membrane</keyword>
<evidence type="ECO:0000256" key="2">
    <source>
        <dbReference type="ARBA" id="ARBA00022737"/>
    </source>
</evidence>
<organism evidence="9 10">
    <name type="scientific">Elaeophora elaphi</name>
    <dbReference type="NCBI Taxonomy" id="1147741"/>
    <lineage>
        <taxon>Eukaryota</taxon>
        <taxon>Metazoa</taxon>
        <taxon>Ecdysozoa</taxon>
        <taxon>Nematoda</taxon>
        <taxon>Chromadorea</taxon>
        <taxon>Rhabditida</taxon>
        <taxon>Spirurina</taxon>
        <taxon>Spiruromorpha</taxon>
        <taxon>Filarioidea</taxon>
        <taxon>Onchocercidae</taxon>
        <taxon>Elaeophora</taxon>
    </lineage>
</organism>
<dbReference type="SMART" id="SM00408">
    <property type="entry name" value="IGc2"/>
    <property type="match status" value="3"/>
</dbReference>
<feature type="domain" description="Fibronectin type-III" evidence="8">
    <location>
        <begin position="376"/>
        <end position="479"/>
    </location>
</feature>
<evidence type="ECO:0000313" key="10">
    <source>
        <dbReference type="WBParaSite" id="EEL_0001028401-mRNA-1"/>
    </source>
</evidence>
<dbReference type="InterPro" id="IPR003599">
    <property type="entry name" value="Ig_sub"/>
</dbReference>
<dbReference type="SMART" id="SM00409">
    <property type="entry name" value="IG"/>
    <property type="match status" value="3"/>
</dbReference>